<protein>
    <submittedName>
        <fullName evidence="11">Poly(A) polymerase</fullName>
    </submittedName>
</protein>
<dbReference type="InterPro" id="IPR050264">
    <property type="entry name" value="Bact_CCA-adding_enz_type3_sf"/>
</dbReference>
<evidence type="ECO:0000256" key="4">
    <source>
        <dbReference type="ARBA" id="ARBA00022695"/>
    </source>
</evidence>
<evidence type="ECO:0000256" key="2">
    <source>
        <dbReference type="ARBA" id="ARBA00022679"/>
    </source>
</evidence>
<feature type="domain" description="Poly A polymerase head" evidence="9">
    <location>
        <begin position="31"/>
        <end position="146"/>
    </location>
</feature>
<evidence type="ECO:0000259" key="9">
    <source>
        <dbReference type="Pfam" id="PF01743"/>
    </source>
</evidence>
<dbReference type="InterPro" id="IPR043519">
    <property type="entry name" value="NT_sf"/>
</dbReference>
<keyword evidence="5" id="KW-0479">Metal-binding</keyword>
<dbReference type="GO" id="GO:0000166">
    <property type="term" value="F:nucleotide binding"/>
    <property type="evidence" value="ECO:0007669"/>
    <property type="project" value="UniProtKB-KW"/>
</dbReference>
<dbReference type="Gene3D" id="1.10.3090.10">
    <property type="entry name" value="cca-adding enzyme, domain 2"/>
    <property type="match status" value="1"/>
</dbReference>
<evidence type="ECO:0000256" key="7">
    <source>
        <dbReference type="ARBA" id="ARBA00022842"/>
    </source>
</evidence>
<dbReference type="GO" id="GO:0016779">
    <property type="term" value="F:nucleotidyltransferase activity"/>
    <property type="evidence" value="ECO:0007669"/>
    <property type="project" value="UniProtKB-KW"/>
</dbReference>
<keyword evidence="3" id="KW-0819">tRNA processing</keyword>
<dbReference type="GO" id="GO:0000049">
    <property type="term" value="F:tRNA binding"/>
    <property type="evidence" value="ECO:0007669"/>
    <property type="project" value="TreeGrafter"/>
</dbReference>
<evidence type="ECO:0000256" key="3">
    <source>
        <dbReference type="ARBA" id="ARBA00022694"/>
    </source>
</evidence>
<gene>
    <name evidence="11" type="ORF">SUH3_09720</name>
</gene>
<reference evidence="11 12" key="1">
    <citation type="submission" date="2014-01" db="EMBL/GenBank/DDBJ databases">
        <title>Sulfitobacter sp. H3 (MCCC 1A00686) Genome Sequencing.</title>
        <authorList>
            <person name="Lai Q."/>
            <person name="Hong Z."/>
        </authorList>
    </citation>
    <scope>NUCLEOTIDE SEQUENCE [LARGE SCALE GENOMIC DNA]</scope>
    <source>
        <strain evidence="11 12">H3</strain>
    </source>
</reference>
<comment type="caution">
    <text evidence="11">The sequence shown here is derived from an EMBL/GenBank/DDBJ whole genome shotgun (WGS) entry which is preliminary data.</text>
</comment>
<comment type="cofactor">
    <cofactor evidence="1">
        <name>Mg(2+)</name>
        <dbReference type="ChEBI" id="CHEBI:18420"/>
    </cofactor>
</comment>
<keyword evidence="8" id="KW-0694">RNA-binding</keyword>
<accession>A0A073J5U1</accession>
<evidence type="ECO:0000256" key="1">
    <source>
        <dbReference type="ARBA" id="ARBA00001946"/>
    </source>
</evidence>
<dbReference type="GeneID" id="68868106"/>
<dbReference type="OrthoDB" id="9805698at2"/>
<dbReference type="PANTHER" id="PTHR46173:SF1">
    <property type="entry name" value="CCA TRNA NUCLEOTIDYLTRANSFERASE 1, MITOCHONDRIAL"/>
    <property type="match status" value="1"/>
</dbReference>
<keyword evidence="6" id="KW-0547">Nucleotide-binding</keyword>
<dbReference type="Proteomes" id="UP000027746">
    <property type="component" value="Unassembled WGS sequence"/>
</dbReference>
<dbReference type="InterPro" id="IPR002646">
    <property type="entry name" value="PolA_pol_head_dom"/>
</dbReference>
<keyword evidence="7" id="KW-0460">Magnesium</keyword>
<sequence length="384" mass="40910">MKLPADVPWLNDAGALALCAALEGAGFQALFVGGCVRNAVLGVQASDIDIATDATPDQVQQVCKGAGFKTIPTGVDHGTLTVVIGGKPYEVTTFRNDVETDGRRAVVAFSTDVTEDARRRDFTMNALYARADGTLVDPLGGLPDALARRVVFIDDAAARIREDYLRILRFFRFSAWYADPAHGFDANALAAIADHLDGLAQLSAERVGAEMTKLLGAPDPAPAVAVMERVGVLPQVLTGAQARWLAPLIHAESMLDLSPDPMRRLAVLGGEDVADRLRLSRADARKLAVLRELAGTGEGAAELGYRHGRNVALDVIALRSAVFETPVHVDDAAAAVRGDVARFPVAARDLMPALHGPELGAKLKELEARWIASDFKLTRAQLLG</sequence>
<keyword evidence="12" id="KW-1185">Reference proteome</keyword>
<dbReference type="Pfam" id="PF12627">
    <property type="entry name" value="PolyA_pol_RNAbd"/>
    <property type="match status" value="1"/>
</dbReference>
<dbReference type="GO" id="GO:0008033">
    <property type="term" value="P:tRNA processing"/>
    <property type="evidence" value="ECO:0007669"/>
    <property type="project" value="UniProtKB-KW"/>
</dbReference>
<name>A0A073J5U1_9RHOB</name>
<dbReference type="CDD" id="cd05398">
    <property type="entry name" value="NT_ClassII-CCAase"/>
    <property type="match status" value="1"/>
</dbReference>
<proteinExistence type="inferred from homology"/>
<dbReference type="SUPFAM" id="SSF81301">
    <property type="entry name" value="Nucleotidyltransferase"/>
    <property type="match status" value="1"/>
</dbReference>
<dbReference type="EMBL" id="JAMD01000002">
    <property type="protein sequence ID" value="KEJ97041.1"/>
    <property type="molecule type" value="Genomic_DNA"/>
</dbReference>
<organism evidence="11 12">
    <name type="scientific">Pseudosulfitobacter pseudonitzschiae</name>
    <dbReference type="NCBI Taxonomy" id="1402135"/>
    <lineage>
        <taxon>Bacteria</taxon>
        <taxon>Pseudomonadati</taxon>
        <taxon>Pseudomonadota</taxon>
        <taxon>Alphaproteobacteria</taxon>
        <taxon>Rhodobacterales</taxon>
        <taxon>Roseobacteraceae</taxon>
        <taxon>Pseudosulfitobacter</taxon>
    </lineage>
</organism>
<evidence type="ECO:0000256" key="6">
    <source>
        <dbReference type="ARBA" id="ARBA00022741"/>
    </source>
</evidence>
<dbReference type="PANTHER" id="PTHR46173">
    <property type="entry name" value="CCA TRNA NUCLEOTIDYLTRANSFERASE 1, MITOCHONDRIAL"/>
    <property type="match status" value="1"/>
</dbReference>
<dbReference type="SUPFAM" id="SSF81891">
    <property type="entry name" value="Poly A polymerase C-terminal region-like"/>
    <property type="match status" value="1"/>
</dbReference>
<dbReference type="Pfam" id="PF01743">
    <property type="entry name" value="PolyA_pol"/>
    <property type="match status" value="1"/>
</dbReference>
<dbReference type="GO" id="GO:0046872">
    <property type="term" value="F:metal ion binding"/>
    <property type="evidence" value="ECO:0007669"/>
    <property type="project" value="UniProtKB-KW"/>
</dbReference>
<evidence type="ECO:0000256" key="5">
    <source>
        <dbReference type="ARBA" id="ARBA00022723"/>
    </source>
</evidence>
<dbReference type="Gene3D" id="3.30.460.10">
    <property type="entry name" value="Beta Polymerase, domain 2"/>
    <property type="match status" value="1"/>
</dbReference>
<dbReference type="InterPro" id="IPR032828">
    <property type="entry name" value="PolyA_RNA-bd"/>
</dbReference>
<evidence type="ECO:0000256" key="8">
    <source>
        <dbReference type="RuleBase" id="RU003953"/>
    </source>
</evidence>
<feature type="domain" description="tRNA nucleotidyltransferase/poly(A) polymerase RNA and SrmB- binding" evidence="10">
    <location>
        <begin position="186"/>
        <end position="237"/>
    </location>
</feature>
<comment type="similarity">
    <text evidence="8">Belongs to the tRNA nucleotidyltransferase/poly(A) polymerase family.</text>
</comment>
<evidence type="ECO:0000313" key="12">
    <source>
        <dbReference type="Proteomes" id="UP000027746"/>
    </source>
</evidence>
<dbReference type="PROSITE" id="PS51257">
    <property type="entry name" value="PROKAR_LIPOPROTEIN"/>
    <property type="match status" value="1"/>
</dbReference>
<evidence type="ECO:0000313" key="11">
    <source>
        <dbReference type="EMBL" id="KEJ97041.1"/>
    </source>
</evidence>
<dbReference type="AlphaFoldDB" id="A0A073J5U1"/>
<keyword evidence="4" id="KW-0548">Nucleotidyltransferase</keyword>
<evidence type="ECO:0000259" key="10">
    <source>
        <dbReference type="Pfam" id="PF12627"/>
    </source>
</evidence>
<dbReference type="RefSeq" id="WP_037922630.1">
    <property type="nucleotide sequence ID" value="NZ_CP054599.1"/>
</dbReference>
<keyword evidence="2 8" id="KW-0808">Transferase</keyword>